<dbReference type="InterPro" id="IPR052155">
    <property type="entry name" value="Biofilm_reg_signaling"/>
</dbReference>
<keyword evidence="1" id="KW-1133">Transmembrane helix</keyword>
<feature type="transmembrane region" description="Helical" evidence="1">
    <location>
        <begin position="71"/>
        <end position="89"/>
    </location>
</feature>
<dbReference type="CDD" id="cd01948">
    <property type="entry name" value="EAL"/>
    <property type="match status" value="1"/>
</dbReference>
<feature type="domain" description="EAL" evidence="2">
    <location>
        <begin position="551"/>
        <end position="804"/>
    </location>
</feature>
<dbReference type="PANTHER" id="PTHR44757">
    <property type="entry name" value="DIGUANYLATE CYCLASE DGCP"/>
    <property type="match status" value="1"/>
</dbReference>
<dbReference type="EMBL" id="BOMW01000017">
    <property type="protein sequence ID" value="GIF04180.1"/>
    <property type="molecule type" value="Genomic_DNA"/>
</dbReference>
<dbReference type="AlphaFoldDB" id="A0A919TJ49"/>
<gene>
    <name evidence="4" type="ORF">Asi03nite_17180</name>
</gene>
<dbReference type="InterPro" id="IPR029787">
    <property type="entry name" value="Nucleotide_cyclase"/>
</dbReference>
<feature type="transmembrane region" description="Helical" evidence="1">
    <location>
        <begin position="95"/>
        <end position="114"/>
    </location>
</feature>
<dbReference type="InterPro" id="IPR043128">
    <property type="entry name" value="Rev_trsase/Diguanyl_cyclase"/>
</dbReference>
<reference evidence="4" key="1">
    <citation type="submission" date="2021-01" db="EMBL/GenBank/DDBJ databases">
        <title>Whole genome shotgun sequence of Actinoplanes siamensis NBRC 109076.</title>
        <authorList>
            <person name="Komaki H."/>
            <person name="Tamura T."/>
        </authorList>
    </citation>
    <scope>NUCLEOTIDE SEQUENCE</scope>
    <source>
        <strain evidence="4">NBRC 109076</strain>
    </source>
</reference>
<dbReference type="SMART" id="SM00052">
    <property type="entry name" value="EAL"/>
    <property type="match status" value="1"/>
</dbReference>
<dbReference type="Pfam" id="PF00990">
    <property type="entry name" value="GGDEF"/>
    <property type="match status" value="1"/>
</dbReference>
<evidence type="ECO:0000256" key="1">
    <source>
        <dbReference type="SAM" id="Phobius"/>
    </source>
</evidence>
<dbReference type="PANTHER" id="PTHR44757:SF2">
    <property type="entry name" value="BIOFILM ARCHITECTURE MAINTENANCE PROTEIN MBAA"/>
    <property type="match status" value="1"/>
</dbReference>
<feature type="domain" description="GGDEF" evidence="3">
    <location>
        <begin position="412"/>
        <end position="542"/>
    </location>
</feature>
<dbReference type="PROSITE" id="PS50887">
    <property type="entry name" value="GGDEF"/>
    <property type="match status" value="1"/>
</dbReference>
<dbReference type="Gene3D" id="3.20.20.450">
    <property type="entry name" value="EAL domain"/>
    <property type="match status" value="1"/>
</dbReference>
<accession>A0A919TJ49</accession>
<dbReference type="InterPro" id="IPR000160">
    <property type="entry name" value="GGDEF_dom"/>
</dbReference>
<dbReference type="NCBIfam" id="TIGR00254">
    <property type="entry name" value="GGDEF"/>
    <property type="match status" value="1"/>
</dbReference>
<dbReference type="Gene3D" id="3.30.70.270">
    <property type="match status" value="1"/>
</dbReference>
<name>A0A919TJ49_9ACTN</name>
<feature type="transmembrane region" description="Helical" evidence="1">
    <location>
        <begin position="255"/>
        <end position="275"/>
    </location>
</feature>
<evidence type="ECO:0000259" key="2">
    <source>
        <dbReference type="PROSITE" id="PS50883"/>
    </source>
</evidence>
<dbReference type="CDD" id="cd01949">
    <property type="entry name" value="GGDEF"/>
    <property type="match status" value="1"/>
</dbReference>
<feature type="transmembrane region" description="Helical" evidence="1">
    <location>
        <begin position="326"/>
        <end position="345"/>
    </location>
</feature>
<dbReference type="InterPro" id="IPR001633">
    <property type="entry name" value="EAL_dom"/>
</dbReference>
<feature type="transmembrane region" description="Helical" evidence="1">
    <location>
        <begin position="351"/>
        <end position="369"/>
    </location>
</feature>
<feature type="transmembrane region" description="Helical" evidence="1">
    <location>
        <begin position="189"/>
        <end position="207"/>
    </location>
</feature>
<keyword evidence="1" id="KW-0812">Transmembrane</keyword>
<dbReference type="Proteomes" id="UP000629619">
    <property type="component" value="Unassembled WGS sequence"/>
</dbReference>
<dbReference type="SMART" id="SM00267">
    <property type="entry name" value="GGDEF"/>
    <property type="match status" value="1"/>
</dbReference>
<evidence type="ECO:0000259" key="3">
    <source>
        <dbReference type="PROSITE" id="PS50887"/>
    </source>
</evidence>
<sequence>MIGPGADAQGPMRCPVPAVTQCRGTGTQLRRAAPDITWVRLGRRDNGTAGRAPVRTADAASPAGATLRRRLWWLTLAAGVAAIGGYFLLPGGGLAQAVTYNVMGLLSGLAVLVGVRLHRPARPAPWFCFAAGQFMNVAGDAVWNICEYALHREPFPFVADAFYLGSYPLLVAGLVRLVSRHRGRGWRHLLDAAIVATGTGLVFWVFVAHPAAAAAANTPLERLINTAYPAVDAMLLAILAGLFTLAGARTASTRLLAVAALMLLVADVGYSVLTARLSFDDGNPLDAAWLLSYVLWGAAALHPSMAASPAAAPQTLGTGFGRGRQAVLAASSLLAPGMLFVPGIAARRGDWMVVAAGAVVLFLLVSARMSGFVNQVQKQAGQLENLALHDELTGLDNRRRFQARLRTALDGGPGCIALLDLTGFKKVNDQFGHHVGDQLLVEVARTLTAATRDAAWVARMGGDEFTLLLPGASRESATALAERVRQMLAQPVRVAGHELLISANIGIADTGGLADPVEALRRADVAMYAAKELGEPYRWYDPELDRRAGEDARTGAELRTALDAGQLRLVYQPIVELPAGRLIAVEALVRWHHPERGVISPAQFIPVAERNGIIVEMGAWILREACRQAARWRSDHGPAAPQRVSVNVSARQLARPGLAEVVASALAESGLPAACLTIEVTETAVFETDRAQETLRQLDRMGVRIALDDFGTGHSSLALLRTVPAHALKVDKSFVDEVTAGGRTSVIAAAVVRVADALGMAAVAEGVETAEQAVELHRLGYRLAQGYHFGRPAERLPGAGREAA</sequence>
<dbReference type="InterPro" id="IPR035919">
    <property type="entry name" value="EAL_sf"/>
</dbReference>
<feature type="transmembrane region" description="Helical" evidence="1">
    <location>
        <begin position="157"/>
        <end position="177"/>
    </location>
</feature>
<feature type="transmembrane region" description="Helical" evidence="1">
    <location>
        <begin position="227"/>
        <end position="248"/>
    </location>
</feature>
<dbReference type="SUPFAM" id="SSF55073">
    <property type="entry name" value="Nucleotide cyclase"/>
    <property type="match status" value="1"/>
</dbReference>
<organism evidence="4 5">
    <name type="scientific">Actinoplanes siamensis</name>
    <dbReference type="NCBI Taxonomy" id="1223317"/>
    <lineage>
        <taxon>Bacteria</taxon>
        <taxon>Bacillati</taxon>
        <taxon>Actinomycetota</taxon>
        <taxon>Actinomycetes</taxon>
        <taxon>Micromonosporales</taxon>
        <taxon>Micromonosporaceae</taxon>
        <taxon>Actinoplanes</taxon>
    </lineage>
</organism>
<evidence type="ECO:0008006" key="6">
    <source>
        <dbReference type="Google" id="ProtNLM"/>
    </source>
</evidence>
<keyword evidence="5" id="KW-1185">Reference proteome</keyword>
<proteinExistence type="predicted"/>
<dbReference type="PROSITE" id="PS50883">
    <property type="entry name" value="EAL"/>
    <property type="match status" value="1"/>
</dbReference>
<comment type="caution">
    <text evidence="4">The sequence shown here is derived from an EMBL/GenBank/DDBJ whole genome shotgun (WGS) entry which is preliminary data.</text>
</comment>
<keyword evidence="1" id="KW-0472">Membrane</keyword>
<protein>
    <recommendedName>
        <fullName evidence="6">Diguanylate cyclase/phosphodiesterase</fullName>
    </recommendedName>
</protein>
<dbReference type="SUPFAM" id="SSF141868">
    <property type="entry name" value="EAL domain-like"/>
    <property type="match status" value="1"/>
</dbReference>
<feature type="transmembrane region" description="Helical" evidence="1">
    <location>
        <begin position="126"/>
        <end position="145"/>
    </location>
</feature>
<evidence type="ECO:0000313" key="4">
    <source>
        <dbReference type="EMBL" id="GIF04180.1"/>
    </source>
</evidence>
<dbReference type="Pfam" id="PF00563">
    <property type="entry name" value="EAL"/>
    <property type="match status" value="1"/>
</dbReference>
<evidence type="ECO:0000313" key="5">
    <source>
        <dbReference type="Proteomes" id="UP000629619"/>
    </source>
</evidence>